<evidence type="ECO:0000256" key="1">
    <source>
        <dbReference type="ARBA" id="ARBA00004651"/>
    </source>
</evidence>
<organism evidence="7 8">
    <name type="scientific">Sulfobacillus acidophilus</name>
    <dbReference type="NCBI Taxonomy" id="53633"/>
    <lineage>
        <taxon>Bacteria</taxon>
        <taxon>Bacillati</taxon>
        <taxon>Bacillota</taxon>
        <taxon>Clostridia</taxon>
        <taxon>Eubacteriales</taxon>
        <taxon>Clostridiales Family XVII. Incertae Sedis</taxon>
        <taxon>Sulfobacillus</taxon>
    </lineage>
</organism>
<evidence type="ECO:0000313" key="7">
    <source>
        <dbReference type="EMBL" id="PSR21197.1"/>
    </source>
</evidence>
<dbReference type="PANTHER" id="PTHR30213">
    <property type="entry name" value="INNER MEMBRANE PROTEIN YHJD"/>
    <property type="match status" value="1"/>
</dbReference>
<accession>A0A2T2WG19</accession>
<comment type="subcellular location">
    <subcellularLocation>
        <location evidence="1">Cell membrane</location>
        <topology evidence="1">Multi-pass membrane protein</topology>
    </subcellularLocation>
</comment>
<reference evidence="7 8" key="1">
    <citation type="journal article" date="2014" name="BMC Genomics">
        <title>Comparison of environmental and isolate Sulfobacillus genomes reveals diverse carbon, sulfur, nitrogen, and hydrogen metabolisms.</title>
        <authorList>
            <person name="Justice N.B."/>
            <person name="Norman A."/>
            <person name="Brown C.T."/>
            <person name="Singh A."/>
            <person name="Thomas B.C."/>
            <person name="Banfield J.F."/>
        </authorList>
    </citation>
    <scope>NUCLEOTIDE SEQUENCE [LARGE SCALE GENOMIC DNA]</scope>
    <source>
        <strain evidence="7">AMDSBA3</strain>
    </source>
</reference>
<evidence type="ECO:0008006" key="9">
    <source>
        <dbReference type="Google" id="ProtNLM"/>
    </source>
</evidence>
<dbReference type="GO" id="GO:0005886">
    <property type="term" value="C:plasma membrane"/>
    <property type="evidence" value="ECO:0007669"/>
    <property type="project" value="UniProtKB-SubCell"/>
</dbReference>
<keyword evidence="4 6" id="KW-1133">Transmembrane helix</keyword>
<dbReference type="AlphaFoldDB" id="A0A2T2WG19"/>
<dbReference type="EMBL" id="PXYV01000039">
    <property type="protein sequence ID" value="PSR21197.1"/>
    <property type="molecule type" value="Genomic_DNA"/>
</dbReference>
<feature type="transmembrane region" description="Helical" evidence="6">
    <location>
        <begin position="88"/>
        <end position="105"/>
    </location>
</feature>
<gene>
    <name evidence="7" type="ORF">C7B45_11685</name>
</gene>
<dbReference type="InterPro" id="IPR017039">
    <property type="entry name" value="Virul_fac_BrkB"/>
</dbReference>
<comment type="caution">
    <text evidence="7">The sequence shown here is derived from an EMBL/GenBank/DDBJ whole genome shotgun (WGS) entry which is preliminary data.</text>
</comment>
<evidence type="ECO:0000256" key="2">
    <source>
        <dbReference type="ARBA" id="ARBA00022475"/>
    </source>
</evidence>
<proteinExistence type="predicted"/>
<feature type="transmembrane region" description="Helical" evidence="6">
    <location>
        <begin position="180"/>
        <end position="197"/>
    </location>
</feature>
<keyword evidence="2" id="KW-1003">Cell membrane</keyword>
<sequence length="284" mass="31926">MSSIIQFAKKLGLRMQEADTATHAAALAYNFLFALFPLLLFLAALLGLFHLPRISQYIQGPLSVVLAPDLRRLILRVISEASRFKSPTLLSVGAFGFIWAMSAALHRLMLALNFAYGITKPTRPWWQNFVLCVGMGLFLGTLLVVSEILAEWGSDIARWLSLVFAHPAPAPILIEAMRWLVVLLFMWIILTIIYNWLPEHHAHFRWFSTGTGVVMCLWVLIIIGFSMYTSGFSYYNQTYGSIGVVILLMLYLYILSFALLLGGEIDALRVQHANSARLTPTAHH</sequence>
<keyword evidence="5 6" id="KW-0472">Membrane</keyword>
<evidence type="ECO:0000256" key="3">
    <source>
        <dbReference type="ARBA" id="ARBA00022692"/>
    </source>
</evidence>
<dbReference type="Proteomes" id="UP000241848">
    <property type="component" value="Unassembled WGS sequence"/>
</dbReference>
<evidence type="ECO:0000313" key="8">
    <source>
        <dbReference type="Proteomes" id="UP000241848"/>
    </source>
</evidence>
<feature type="transmembrane region" description="Helical" evidence="6">
    <location>
        <begin position="27"/>
        <end position="49"/>
    </location>
</feature>
<dbReference type="PIRSF" id="PIRSF035875">
    <property type="entry name" value="RNase_BN"/>
    <property type="match status" value="1"/>
</dbReference>
<evidence type="ECO:0000256" key="5">
    <source>
        <dbReference type="ARBA" id="ARBA00023136"/>
    </source>
</evidence>
<feature type="transmembrane region" description="Helical" evidence="6">
    <location>
        <begin position="125"/>
        <end position="144"/>
    </location>
</feature>
<dbReference type="Pfam" id="PF03631">
    <property type="entry name" value="Virul_fac_BrkB"/>
    <property type="match status" value="1"/>
</dbReference>
<feature type="transmembrane region" description="Helical" evidence="6">
    <location>
        <begin position="239"/>
        <end position="261"/>
    </location>
</feature>
<dbReference type="NCBIfam" id="TIGR00765">
    <property type="entry name" value="yihY_not_rbn"/>
    <property type="match status" value="1"/>
</dbReference>
<keyword evidence="3 6" id="KW-0812">Transmembrane</keyword>
<name>A0A2T2WG19_9FIRM</name>
<evidence type="ECO:0000256" key="4">
    <source>
        <dbReference type="ARBA" id="ARBA00022989"/>
    </source>
</evidence>
<dbReference type="PANTHER" id="PTHR30213:SF0">
    <property type="entry name" value="UPF0761 MEMBRANE PROTEIN YIHY"/>
    <property type="match status" value="1"/>
</dbReference>
<protein>
    <recommendedName>
        <fullName evidence="9">YihY/virulence factor BrkB family protein</fullName>
    </recommendedName>
</protein>
<feature type="transmembrane region" description="Helical" evidence="6">
    <location>
        <begin position="204"/>
        <end position="227"/>
    </location>
</feature>
<evidence type="ECO:0000256" key="6">
    <source>
        <dbReference type="SAM" id="Phobius"/>
    </source>
</evidence>